<gene>
    <name evidence="2" type="ORF">D3C57_120110</name>
</gene>
<dbReference type="RefSeq" id="WP_148717806.1">
    <property type="nucleotide sequence ID" value="NC_022785.1"/>
</dbReference>
<name>A0A3L8RLQ7_STRRN</name>
<sequence length="363" mass="35946">MPIPAGVETVTLSPGQPLVLPDGTLARGRLTITAPDLVTVAEDDLITGGAVQMPITDGVFADVALVATDATGISPTGWTYTVTAEFTAGGGWTRYIALPKNAPAVKLSDILITDPVEGQHAALVALSDITAGDIGALAAAANLADLTNASTARTNLGLGTAATRAVGAAAGTVAAGDDSRLSDARTPTAHKSTHATGGTDALTPADIGALTQALADGRYLLLTGGSVSGALTIAGLLSLNGGATATVANAAAVAHAVLASGDTFDRFRVYGDGKLELGPGNAARDTNLYRSAADVLKTDDTFHITVNLRINTTSMGGGVGVIGMANATTVPTTNPVGGGVLYPEGGALKWRGSSGTVTVIAPA</sequence>
<dbReference type="STRING" id="1343740.M271_23420"/>
<evidence type="ECO:0000313" key="3">
    <source>
        <dbReference type="Proteomes" id="UP000281594"/>
    </source>
</evidence>
<accession>A0A3L8RLQ7</accession>
<comment type="caution">
    <text evidence="2">The sequence shown here is derived from an EMBL/GenBank/DDBJ whole genome shotgun (WGS) entry which is preliminary data.</text>
</comment>
<feature type="region of interest" description="Disordered" evidence="1">
    <location>
        <begin position="177"/>
        <end position="198"/>
    </location>
</feature>
<dbReference type="Proteomes" id="UP000281594">
    <property type="component" value="Unassembled WGS sequence"/>
</dbReference>
<evidence type="ECO:0008006" key="4">
    <source>
        <dbReference type="Google" id="ProtNLM"/>
    </source>
</evidence>
<dbReference type="AlphaFoldDB" id="A0A3L8RLQ7"/>
<evidence type="ECO:0000313" key="2">
    <source>
        <dbReference type="EMBL" id="RLV80725.1"/>
    </source>
</evidence>
<proteinExistence type="predicted"/>
<reference evidence="2 3" key="1">
    <citation type="journal article" date="2018" name="J. Biol. Chem.">
        <title>Discovery of the actinoplanic acid pathway in Streptomyces rapamycinicus reveals a genetically conserved synergism with rapamycin.</title>
        <authorList>
            <person name="Mrak P."/>
            <person name="Krastel P."/>
            <person name="Pivk Lukancic P."/>
            <person name="Tao J."/>
            <person name="Pistorius D."/>
            <person name="Moore C.M."/>
        </authorList>
    </citation>
    <scope>NUCLEOTIDE SEQUENCE [LARGE SCALE GENOMIC DNA]</scope>
    <source>
        <strain evidence="2 3">NRRL 5491</strain>
    </source>
</reference>
<evidence type="ECO:0000256" key="1">
    <source>
        <dbReference type="SAM" id="MobiDB-lite"/>
    </source>
</evidence>
<dbReference type="EMBL" id="QYCY01000001">
    <property type="protein sequence ID" value="RLV80725.1"/>
    <property type="molecule type" value="Genomic_DNA"/>
</dbReference>
<organism evidence="2 3">
    <name type="scientific">Streptomyces rapamycinicus (strain ATCC 29253 / DSM 41530 / NRRL 5491 / AYB-994)</name>
    <name type="common">Streptomyces hygroscopicus (strain ATCC 29253)</name>
    <dbReference type="NCBI Taxonomy" id="1343740"/>
    <lineage>
        <taxon>Bacteria</taxon>
        <taxon>Bacillati</taxon>
        <taxon>Actinomycetota</taxon>
        <taxon>Actinomycetes</taxon>
        <taxon>Kitasatosporales</taxon>
        <taxon>Streptomycetaceae</taxon>
        <taxon>Streptomyces</taxon>
        <taxon>Streptomyces violaceusniger group</taxon>
    </lineage>
</organism>
<protein>
    <recommendedName>
        <fullName evidence="4">Tail fiber protein</fullName>
    </recommendedName>
</protein>